<evidence type="ECO:0000313" key="1">
    <source>
        <dbReference type="EnsemblMetazoa" id="PPA38939.1"/>
    </source>
</evidence>
<keyword evidence="2" id="KW-1185">Reference proteome</keyword>
<reference evidence="1" key="2">
    <citation type="submission" date="2022-06" db="UniProtKB">
        <authorList>
            <consortium name="EnsemblMetazoa"/>
        </authorList>
    </citation>
    <scope>IDENTIFICATION</scope>
    <source>
        <strain evidence="1">PS312</strain>
    </source>
</reference>
<accession>A0A8R1YUR4</accession>
<dbReference type="Proteomes" id="UP000005239">
    <property type="component" value="Unassembled WGS sequence"/>
</dbReference>
<proteinExistence type="predicted"/>
<dbReference type="AlphaFoldDB" id="A0A2A6BCJ3"/>
<organism evidence="1 2">
    <name type="scientific">Pristionchus pacificus</name>
    <name type="common">Parasitic nematode worm</name>
    <dbReference type="NCBI Taxonomy" id="54126"/>
    <lineage>
        <taxon>Eukaryota</taxon>
        <taxon>Metazoa</taxon>
        <taxon>Ecdysozoa</taxon>
        <taxon>Nematoda</taxon>
        <taxon>Chromadorea</taxon>
        <taxon>Rhabditida</taxon>
        <taxon>Rhabditina</taxon>
        <taxon>Diplogasteromorpha</taxon>
        <taxon>Diplogasteroidea</taxon>
        <taxon>Neodiplogasteridae</taxon>
        <taxon>Pristionchus</taxon>
    </lineage>
</organism>
<gene>
    <name evidence="1" type="primary">WBGene00277308</name>
</gene>
<dbReference type="EnsemblMetazoa" id="PPA38939.1">
    <property type="protein sequence ID" value="PPA38939.1"/>
    <property type="gene ID" value="WBGene00277308"/>
</dbReference>
<reference evidence="2" key="1">
    <citation type="journal article" date="2008" name="Nat. Genet.">
        <title>The Pristionchus pacificus genome provides a unique perspective on nematode lifestyle and parasitism.</title>
        <authorList>
            <person name="Dieterich C."/>
            <person name="Clifton S.W."/>
            <person name="Schuster L.N."/>
            <person name="Chinwalla A."/>
            <person name="Delehaunty K."/>
            <person name="Dinkelacker I."/>
            <person name="Fulton L."/>
            <person name="Fulton R."/>
            <person name="Godfrey J."/>
            <person name="Minx P."/>
            <person name="Mitreva M."/>
            <person name="Roeseler W."/>
            <person name="Tian H."/>
            <person name="Witte H."/>
            <person name="Yang S.P."/>
            <person name="Wilson R.K."/>
            <person name="Sommer R.J."/>
        </authorList>
    </citation>
    <scope>NUCLEOTIDE SEQUENCE [LARGE SCALE GENOMIC DNA]</scope>
    <source>
        <strain evidence="2">PS312</strain>
    </source>
</reference>
<protein>
    <submittedName>
        <fullName evidence="1">Uncharacterized protein</fullName>
    </submittedName>
</protein>
<accession>A0A2A6BCJ3</accession>
<name>A0A2A6BCJ3_PRIPA</name>
<sequence length="177" mass="20226">MPIKLFDPTSIWPKTSLELRTNISFPRLGIANLIDLATMYPQKFFVDGNRLCSRLRTETQADDAELRRLLSSPSTEGTSDSTLLKFLIHLVFQALHCECGETIKAAELVDKIRVHCAKDITREIKRLGGETKVIEAICEKSPEVFTCNYSLPCKQMFVALQWFFRKNAMVHSCKEIR</sequence>
<evidence type="ECO:0000313" key="2">
    <source>
        <dbReference type="Proteomes" id="UP000005239"/>
    </source>
</evidence>